<keyword evidence="2" id="KW-1185">Reference proteome</keyword>
<dbReference type="Proteomes" id="UP001623660">
    <property type="component" value="Unassembled WGS sequence"/>
</dbReference>
<protein>
    <submittedName>
        <fullName evidence="1">DUF6323 family protein</fullName>
    </submittedName>
</protein>
<dbReference type="Pfam" id="PF19848">
    <property type="entry name" value="DUF6323"/>
    <property type="match status" value="1"/>
</dbReference>
<proteinExistence type="predicted"/>
<dbReference type="EMBL" id="JBJHZX010000022">
    <property type="protein sequence ID" value="MFL0196841.1"/>
    <property type="molecule type" value="Genomic_DNA"/>
</dbReference>
<reference evidence="1 2" key="1">
    <citation type="submission" date="2024-11" db="EMBL/GenBank/DDBJ databases">
        <authorList>
            <person name="Heng Y.C."/>
            <person name="Lim A.C.H."/>
            <person name="Lee J.K.Y."/>
            <person name="Kittelmann S."/>
        </authorList>
    </citation>
    <scope>NUCLEOTIDE SEQUENCE [LARGE SCALE GENOMIC DNA]</scope>
    <source>
        <strain evidence="1 2">WILCCON 0269</strain>
    </source>
</reference>
<dbReference type="InterPro" id="IPR046286">
    <property type="entry name" value="DUF6323"/>
</dbReference>
<dbReference type="RefSeq" id="WP_406792947.1">
    <property type="nucleotide sequence ID" value="NZ_JBJHZX010000022.1"/>
</dbReference>
<evidence type="ECO:0000313" key="1">
    <source>
        <dbReference type="EMBL" id="MFL0196841.1"/>
    </source>
</evidence>
<accession>A0ABW8SM22</accession>
<gene>
    <name evidence="1" type="ORF">ACJDU8_14925</name>
</gene>
<comment type="caution">
    <text evidence="1">The sequence shown here is derived from an EMBL/GenBank/DDBJ whole genome shotgun (WGS) entry which is preliminary data.</text>
</comment>
<evidence type="ECO:0000313" key="2">
    <source>
        <dbReference type="Proteomes" id="UP001623660"/>
    </source>
</evidence>
<sequence length="158" mass="18536">MSMPEIFHSLSDFKRLNAVNELLKLNTYLKKQNLTLTLEDMKDILNTRNFTLKAHGRIELDINLTKDIIKELGNSPYVNQHNLVESINDIYEIFHYIKNCTSDFLGDEEIFKAVMFFYNKVYNGSIELLKGKGIEKIISNFKNNKYLTNINDEEDNEF</sequence>
<organism evidence="1 2">
    <name type="scientific">Candidatus Clostridium eludens</name>
    <dbReference type="NCBI Taxonomy" id="3381663"/>
    <lineage>
        <taxon>Bacteria</taxon>
        <taxon>Bacillati</taxon>
        <taxon>Bacillota</taxon>
        <taxon>Clostridia</taxon>
        <taxon>Eubacteriales</taxon>
        <taxon>Clostridiaceae</taxon>
        <taxon>Clostridium</taxon>
    </lineage>
</organism>
<name>A0ABW8SM22_9CLOT</name>